<dbReference type="AlphaFoldDB" id="A0A6V7NRB0"/>
<feature type="region of interest" description="Disordered" evidence="1">
    <location>
        <begin position="75"/>
        <end position="104"/>
    </location>
</feature>
<evidence type="ECO:0000256" key="1">
    <source>
        <dbReference type="SAM" id="MobiDB-lite"/>
    </source>
</evidence>
<gene>
    <name evidence="2" type="ORF">CB5_LOCUS4362</name>
</gene>
<feature type="compositionally biased region" description="Basic residues" evidence="1">
    <location>
        <begin position="81"/>
        <end position="91"/>
    </location>
</feature>
<accession>A0A6V7NRB0</accession>
<feature type="compositionally biased region" description="Low complexity" evidence="1">
    <location>
        <begin position="1"/>
        <end position="14"/>
    </location>
</feature>
<organism evidence="2">
    <name type="scientific">Ananas comosus var. bracteatus</name>
    <name type="common">red pineapple</name>
    <dbReference type="NCBI Taxonomy" id="296719"/>
    <lineage>
        <taxon>Eukaryota</taxon>
        <taxon>Viridiplantae</taxon>
        <taxon>Streptophyta</taxon>
        <taxon>Embryophyta</taxon>
        <taxon>Tracheophyta</taxon>
        <taxon>Spermatophyta</taxon>
        <taxon>Magnoliopsida</taxon>
        <taxon>Liliopsida</taxon>
        <taxon>Poales</taxon>
        <taxon>Bromeliaceae</taxon>
        <taxon>Bromelioideae</taxon>
        <taxon>Ananas</taxon>
    </lineage>
</organism>
<feature type="region of interest" description="Disordered" evidence="1">
    <location>
        <begin position="117"/>
        <end position="136"/>
    </location>
</feature>
<sequence length="185" mass="20496">MSSEAFSARSASASLVPEALLGTQRTKKQSKGNNHLGEMGSSSMDIRRRENRSEAAKNGSFFPFSASIELTLSPKGDAFERRKKKTKKRLALRAPPREKGCNGEEDALRGLFSRALSRKGSNRMERRGGEEQETDDASKRLIVKVVPLQLELLKLPSMPNKAILARNLRPLALFSLILGKEESEI</sequence>
<feature type="region of interest" description="Disordered" evidence="1">
    <location>
        <begin position="1"/>
        <end position="58"/>
    </location>
</feature>
<proteinExistence type="predicted"/>
<reference evidence="2" key="1">
    <citation type="submission" date="2020-07" db="EMBL/GenBank/DDBJ databases">
        <authorList>
            <person name="Lin J."/>
        </authorList>
    </citation>
    <scope>NUCLEOTIDE SEQUENCE</scope>
</reference>
<feature type="compositionally biased region" description="Basic and acidic residues" evidence="1">
    <location>
        <begin position="95"/>
        <end position="104"/>
    </location>
</feature>
<feature type="compositionally biased region" description="Basic and acidic residues" evidence="1">
    <location>
        <begin position="45"/>
        <end position="55"/>
    </location>
</feature>
<evidence type="ECO:0000313" key="2">
    <source>
        <dbReference type="EMBL" id="CAD1821151.1"/>
    </source>
</evidence>
<protein>
    <submittedName>
        <fullName evidence="2">Uncharacterized protein</fullName>
    </submittedName>
</protein>
<name>A0A6V7NRB0_ANACO</name>
<dbReference type="EMBL" id="LR862141">
    <property type="protein sequence ID" value="CAD1821151.1"/>
    <property type="molecule type" value="Genomic_DNA"/>
</dbReference>